<gene>
    <name evidence="1" type="ORF">R5R35_012688</name>
</gene>
<keyword evidence="2" id="KW-1185">Reference proteome</keyword>
<evidence type="ECO:0000313" key="1">
    <source>
        <dbReference type="EMBL" id="KAK7865614.1"/>
    </source>
</evidence>
<reference evidence="1 2" key="1">
    <citation type="submission" date="2024-03" db="EMBL/GenBank/DDBJ databases">
        <title>The genome assembly and annotation of the cricket Gryllus longicercus Weissman &amp; Gray.</title>
        <authorList>
            <person name="Szrajer S."/>
            <person name="Gray D."/>
            <person name="Ylla G."/>
        </authorList>
    </citation>
    <scope>NUCLEOTIDE SEQUENCE [LARGE SCALE GENOMIC DNA]</scope>
    <source>
        <strain evidence="1">DAG 2021-001</strain>
        <tissue evidence="1">Whole body minus gut</tissue>
    </source>
</reference>
<proteinExistence type="predicted"/>
<dbReference type="EMBL" id="JAZDUA010000171">
    <property type="protein sequence ID" value="KAK7865614.1"/>
    <property type="molecule type" value="Genomic_DNA"/>
</dbReference>
<dbReference type="Proteomes" id="UP001378592">
    <property type="component" value="Unassembled WGS sequence"/>
</dbReference>
<sequence length="72" mass="7973">MLRIAEDNDHVADGIQPTPPTDFKSLLNSYRTPDILYSGCARRLVIGPKLWVKLTSFITSVTGVKLTKTNTP</sequence>
<dbReference type="AlphaFoldDB" id="A0AAN9VWT7"/>
<evidence type="ECO:0000313" key="2">
    <source>
        <dbReference type="Proteomes" id="UP001378592"/>
    </source>
</evidence>
<name>A0AAN9VWT7_9ORTH</name>
<accession>A0AAN9VWT7</accession>
<comment type="caution">
    <text evidence="1">The sequence shown here is derived from an EMBL/GenBank/DDBJ whole genome shotgun (WGS) entry which is preliminary data.</text>
</comment>
<organism evidence="1 2">
    <name type="scientific">Gryllus longicercus</name>
    <dbReference type="NCBI Taxonomy" id="2509291"/>
    <lineage>
        <taxon>Eukaryota</taxon>
        <taxon>Metazoa</taxon>
        <taxon>Ecdysozoa</taxon>
        <taxon>Arthropoda</taxon>
        <taxon>Hexapoda</taxon>
        <taxon>Insecta</taxon>
        <taxon>Pterygota</taxon>
        <taxon>Neoptera</taxon>
        <taxon>Polyneoptera</taxon>
        <taxon>Orthoptera</taxon>
        <taxon>Ensifera</taxon>
        <taxon>Gryllidea</taxon>
        <taxon>Grylloidea</taxon>
        <taxon>Gryllidae</taxon>
        <taxon>Gryllinae</taxon>
        <taxon>Gryllus</taxon>
    </lineage>
</organism>
<protein>
    <submittedName>
        <fullName evidence="1">Uncharacterized protein</fullName>
    </submittedName>
</protein>